<accession>A0A9K3HVB6</accession>
<reference evidence="2" key="2">
    <citation type="submission" date="2020-06" db="EMBL/GenBank/DDBJ databases">
        <title>Helianthus annuus Genome sequencing and assembly Release 2.</title>
        <authorList>
            <person name="Gouzy J."/>
            <person name="Langlade N."/>
            <person name="Munos S."/>
        </authorList>
    </citation>
    <scope>NUCLEOTIDE SEQUENCE</scope>
    <source>
        <tissue evidence="2">Leaves</tissue>
    </source>
</reference>
<protein>
    <submittedName>
        <fullName evidence="2">Uncharacterized protein</fullName>
    </submittedName>
</protein>
<sequence>MSRHATKQSPPTPPVISNRCHRPPILSSTLRSSLETRGVKWQHRLVFGL</sequence>
<proteinExistence type="predicted"/>
<keyword evidence="3" id="KW-1185">Reference proteome</keyword>
<dbReference type="Proteomes" id="UP000215914">
    <property type="component" value="Unassembled WGS sequence"/>
</dbReference>
<gene>
    <name evidence="2" type="ORF">HanXRQr2_Chr10g0428321</name>
</gene>
<reference evidence="2" key="1">
    <citation type="journal article" date="2017" name="Nature">
        <title>The sunflower genome provides insights into oil metabolism, flowering and Asterid evolution.</title>
        <authorList>
            <person name="Badouin H."/>
            <person name="Gouzy J."/>
            <person name="Grassa C.J."/>
            <person name="Murat F."/>
            <person name="Staton S.E."/>
            <person name="Cottret L."/>
            <person name="Lelandais-Briere C."/>
            <person name="Owens G.L."/>
            <person name="Carrere S."/>
            <person name="Mayjonade B."/>
            <person name="Legrand L."/>
            <person name="Gill N."/>
            <person name="Kane N.C."/>
            <person name="Bowers J.E."/>
            <person name="Hubner S."/>
            <person name="Bellec A."/>
            <person name="Berard A."/>
            <person name="Berges H."/>
            <person name="Blanchet N."/>
            <person name="Boniface M.C."/>
            <person name="Brunel D."/>
            <person name="Catrice O."/>
            <person name="Chaidir N."/>
            <person name="Claudel C."/>
            <person name="Donnadieu C."/>
            <person name="Faraut T."/>
            <person name="Fievet G."/>
            <person name="Helmstetter N."/>
            <person name="King M."/>
            <person name="Knapp S.J."/>
            <person name="Lai Z."/>
            <person name="Le Paslier M.C."/>
            <person name="Lippi Y."/>
            <person name="Lorenzon L."/>
            <person name="Mandel J.R."/>
            <person name="Marage G."/>
            <person name="Marchand G."/>
            <person name="Marquand E."/>
            <person name="Bret-Mestries E."/>
            <person name="Morien E."/>
            <person name="Nambeesan S."/>
            <person name="Nguyen T."/>
            <person name="Pegot-Espagnet P."/>
            <person name="Pouilly N."/>
            <person name="Raftis F."/>
            <person name="Sallet E."/>
            <person name="Schiex T."/>
            <person name="Thomas J."/>
            <person name="Vandecasteele C."/>
            <person name="Vares D."/>
            <person name="Vear F."/>
            <person name="Vautrin S."/>
            <person name="Crespi M."/>
            <person name="Mangin B."/>
            <person name="Burke J.M."/>
            <person name="Salse J."/>
            <person name="Munos S."/>
            <person name="Vincourt P."/>
            <person name="Rieseberg L.H."/>
            <person name="Langlade N.B."/>
        </authorList>
    </citation>
    <scope>NUCLEOTIDE SEQUENCE</scope>
    <source>
        <tissue evidence="2">Leaves</tissue>
    </source>
</reference>
<comment type="caution">
    <text evidence="2">The sequence shown here is derived from an EMBL/GenBank/DDBJ whole genome shotgun (WGS) entry which is preliminary data.</text>
</comment>
<evidence type="ECO:0000313" key="3">
    <source>
        <dbReference type="Proteomes" id="UP000215914"/>
    </source>
</evidence>
<dbReference type="Gramene" id="mRNA:HanXRQr2_Chr10g0428321">
    <property type="protein sequence ID" value="CDS:HanXRQr2_Chr10g0428321.1"/>
    <property type="gene ID" value="HanXRQr2_Chr10g0428321"/>
</dbReference>
<dbReference type="EMBL" id="MNCJ02000325">
    <property type="protein sequence ID" value="KAF5785409.1"/>
    <property type="molecule type" value="Genomic_DNA"/>
</dbReference>
<organism evidence="2 3">
    <name type="scientific">Helianthus annuus</name>
    <name type="common">Common sunflower</name>
    <dbReference type="NCBI Taxonomy" id="4232"/>
    <lineage>
        <taxon>Eukaryota</taxon>
        <taxon>Viridiplantae</taxon>
        <taxon>Streptophyta</taxon>
        <taxon>Embryophyta</taxon>
        <taxon>Tracheophyta</taxon>
        <taxon>Spermatophyta</taxon>
        <taxon>Magnoliopsida</taxon>
        <taxon>eudicotyledons</taxon>
        <taxon>Gunneridae</taxon>
        <taxon>Pentapetalae</taxon>
        <taxon>asterids</taxon>
        <taxon>campanulids</taxon>
        <taxon>Asterales</taxon>
        <taxon>Asteraceae</taxon>
        <taxon>Asteroideae</taxon>
        <taxon>Heliantheae alliance</taxon>
        <taxon>Heliantheae</taxon>
        <taxon>Helianthus</taxon>
    </lineage>
</organism>
<feature type="region of interest" description="Disordered" evidence="1">
    <location>
        <begin position="1"/>
        <end position="24"/>
    </location>
</feature>
<evidence type="ECO:0000313" key="2">
    <source>
        <dbReference type="EMBL" id="KAF5785409.1"/>
    </source>
</evidence>
<name>A0A9K3HVB6_HELAN</name>
<evidence type="ECO:0000256" key="1">
    <source>
        <dbReference type="SAM" id="MobiDB-lite"/>
    </source>
</evidence>
<dbReference type="AlphaFoldDB" id="A0A9K3HVB6"/>